<feature type="compositionally biased region" description="Basic and acidic residues" evidence="1">
    <location>
        <begin position="105"/>
        <end position="118"/>
    </location>
</feature>
<keyword evidence="2" id="KW-0812">Transmembrane</keyword>
<feature type="compositionally biased region" description="Polar residues" evidence="1">
    <location>
        <begin position="84"/>
        <end position="102"/>
    </location>
</feature>
<keyword evidence="4" id="KW-1185">Reference proteome</keyword>
<keyword evidence="2" id="KW-1133">Transmembrane helix</keyword>
<evidence type="ECO:0000313" key="3">
    <source>
        <dbReference type="EMBL" id="KAK9123453.1"/>
    </source>
</evidence>
<dbReference type="Proteomes" id="UP001417504">
    <property type="component" value="Unassembled WGS sequence"/>
</dbReference>
<organism evidence="3 4">
    <name type="scientific">Stephania japonica</name>
    <dbReference type="NCBI Taxonomy" id="461633"/>
    <lineage>
        <taxon>Eukaryota</taxon>
        <taxon>Viridiplantae</taxon>
        <taxon>Streptophyta</taxon>
        <taxon>Embryophyta</taxon>
        <taxon>Tracheophyta</taxon>
        <taxon>Spermatophyta</taxon>
        <taxon>Magnoliopsida</taxon>
        <taxon>Ranunculales</taxon>
        <taxon>Menispermaceae</taxon>
        <taxon>Menispermoideae</taxon>
        <taxon>Cissampelideae</taxon>
        <taxon>Stephania</taxon>
    </lineage>
</organism>
<protein>
    <submittedName>
        <fullName evidence="3">Uncharacterized protein</fullName>
    </submittedName>
</protein>
<evidence type="ECO:0000256" key="1">
    <source>
        <dbReference type="SAM" id="MobiDB-lite"/>
    </source>
</evidence>
<feature type="region of interest" description="Disordered" evidence="1">
    <location>
        <begin position="28"/>
        <end position="66"/>
    </location>
</feature>
<sequence length="264" mass="28850">MAACLSRRLGTKSPSNLYPHFSSSYLVRHNPNPNPSNSHLTPSKSISSIPLESSSSSSSPNPSLSFIRSHSSSALTSFLQQHRNPNTTTISNPKSFSSSSTQSGPDEKPKPPSEEESLKFKHEEIVGPTVERDLSALANEMREVLESLMKTIFNLSKALAVLGLVHLGCGAWISYAAQSSPLSAVSIQSFAAFAFPFSLAFLLRRLLKPMSFFSKMEERGRLQILTLTLQVTKSLNLFLVRVRGVSFTCVLGIIVGLLFNVFSK</sequence>
<dbReference type="PANTHER" id="PTHR37222:SF1">
    <property type="entry name" value="OS02G0718000 PROTEIN"/>
    <property type="match status" value="1"/>
</dbReference>
<feature type="transmembrane region" description="Helical" evidence="2">
    <location>
        <begin position="183"/>
        <end position="202"/>
    </location>
</feature>
<dbReference type="PANTHER" id="PTHR37222">
    <property type="entry name" value="OS02G0718000 PROTEIN"/>
    <property type="match status" value="1"/>
</dbReference>
<evidence type="ECO:0000313" key="4">
    <source>
        <dbReference type="Proteomes" id="UP001417504"/>
    </source>
</evidence>
<feature type="region of interest" description="Disordered" evidence="1">
    <location>
        <begin position="84"/>
        <end position="118"/>
    </location>
</feature>
<dbReference type="EMBL" id="JBBNAE010000005">
    <property type="protein sequence ID" value="KAK9123453.1"/>
    <property type="molecule type" value="Genomic_DNA"/>
</dbReference>
<feature type="transmembrane region" description="Helical" evidence="2">
    <location>
        <begin position="245"/>
        <end position="262"/>
    </location>
</feature>
<keyword evidence="2" id="KW-0472">Membrane</keyword>
<gene>
    <name evidence="3" type="ORF">Sjap_013055</name>
</gene>
<proteinExistence type="predicted"/>
<comment type="caution">
    <text evidence="3">The sequence shown here is derived from an EMBL/GenBank/DDBJ whole genome shotgun (WGS) entry which is preliminary data.</text>
</comment>
<feature type="transmembrane region" description="Helical" evidence="2">
    <location>
        <begin position="158"/>
        <end position="177"/>
    </location>
</feature>
<name>A0AAP0IYZ4_9MAGN</name>
<reference evidence="3 4" key="1">
    <citation type="submission" date="2024-01" db="EMBL/GenBank/DDBJ databases">
        <title>Genome assemblies of Stephania.</title>
        <authorList>
            <person name="Yang L."/>
        </authorList>
    </citation>
    <scope>NUCLEOTIDE SEQUENCE [LARGE SCALE GENOMIC DNA]</scope>
    <source>
        <strain evidence="3">QJT</strain>
        <tissue evidence="3">Leaf</tissue>
    </source>
</reference>
<evidence type="ECO:0000256" key="2">
    <source>
        <dbReference type="SAM" id="Phobius"/>
    </source>
</evidence>
<accession>A0AAP0IYZ4</accession>
<feature type="compositionally biased region" description="Low complexity" evidence="1">
    <location>
        <begin position="35"/>
        <end position="65"/>
    </location>
</feature>
<dbReference type="AlphaFoldDB" id="A0AAP0IYZ4"/>